<dbReference type="GO" id="GO:0045454">
    <property type="term" value="P:cell redox homeostasis"/>
    <property type="evidence" value="ECO:0007669"/>
    <property type="project" value="TreeGrafter"/>
</dbReference>
<gene>
    <name evidence="5" type="ORF">CAUS1442_LOCUS883</name>
</gene>
<dbReference type="Gene3D" id="3.40.30.10">
    <property type="entry name" value="Glutaredoxin"/>
    <property type="match status" value="1"/>
</dbReference>
<dbReference type="InterPro" id="IPR013766">
    <property type="entry name" value="Thioredoxin_domain"/>
</dbReference>
<dbReference type="InterPro" id="IPR036249">
    <property type="entry name" value="Thioredoxin-like_sf"/>
</dbReference>
<dbReference type="Pfam" id="PF00085">
    <property type="entry name" value="Thioredoxin"/>
    <property type="match status" value="1"/>
</dbReference>
<feature type="compositionally biased region" description="Polar residues" evidence="2">
    <location>
        <begin position="66"/>
        <end position="75"/>
    </location>
</feature>
<keyword evidence="3" id="KW-0732">Signal</keyword>
<feature type="chain" id="PRO_5031493447" description="Thioredoxin domain-containing protein" evidence="3">
    <location>
        <begin position="31"/>
        <end position="265"/>
    </location>
</feature>
<dbReference type="AlphaFoldDB" id="A0A7R9WPA7"/>
<organism evidence="5">
    <name type="scientific">Craspedostauros australis</name>
    <dbReference type="NCBI Taxonomy" id="1486917"/>
    <lineage>
        <taxon>Eukaryota</taxon>
        <taxon>Sar</taxon>
        <taxon>Stramenopiles</taxon>
        <taxon>Ochrophyta</taxon>
        <taxon>Bacillariophyta</taxon>
        <taxon>Bacillariophyceae</taxon>
        <taxon>Bacillariophycidae</taxon>
        <taxon>Naviculales</taxon>
        <taxon>Naviculaceae</taxon>
        <taxon>Craspedostauros</taxon>
    </lineage>
</organism>
<dbReference type="CDD" id="cd02947">
    <property type="entry name" value="TRX_family"/>
    <property type="match status" value="1"/>
</dbReference>
<proteinExistence type="inferred from homology"/>
<dbReference type="PANTHER" id="PTHR43601:SF32">
    <property type="entry name" value="THIOREDOXIN-LIKE 2-2, CHLOROPLASTIC"/>
    <property type="match status" value="1"/>
</dbReference>
<evidence type="ECO:0000259" key="4">
    <source>
        <dbReference type="Pfam" id="PF00085"/>
    </source>
</evidence>
<dbReference type="EMBL" id="HBEF01001391">
    <property type="protein sequence ID" value="CAD8328785.1"/>
    <property type="molecule type" value="Transcribed_RNA"/>
</dbReference>
<accession>A0A7R9WPA7</accession>
<reference evidence="5" key="1">
    <citation type="submission" date="2021-01" db="EMBL/GenBank/DDBJ databases">
        <authorList>
            <person name="Corre E."/>
            <person name="Pelletier E."/>
            <person name="Niang G."/>
            <person name="Scheremetjew M."/>
            <person name="Finn R."/>
            <person name="Kale V."/>
            <person name="Holt S."/>
            <person name="Cochrane G."/>
            <person name="Meng A."/>
            <person name="Brown T."/>
            <person name="Cohen L."/>
        </authorList>
    </citation>
    <scope>NUCLEOTIDE SEQUENCE</scope>
    <source>
        <strain evidence="5">CCMP3328</strain>
    </source>
</reference>
<feature type="domain" description="Thioredoxin" evidence="4">
    <location>
        <begin position="91"/>
        <end position="184"/>
    </location>
</feature>
<dbReference type="PANTHER" id="PTHR43601">
    <property type="entry name" value="THIOREDOXIN, MITOCHONDRIAL"/>
    <property type="match status" value="1"/>
</dbReference>
<feature type="signal peptide" evidence="3">
    <location>
        <begin position="1"/>
        <end position="30"/>
    </location>
</feature>
<evidence type="ECO:0000313" key="5">
    <source>
        <dbReference type="EMBL" id="CAD8328785.1"/>
    </source>
</evidence>
<evidence type="ECO:0000256" key="2">
    <source>
        <dbReference type="SAM" id="MobiDB-lite"/>
    </source>
</evidence>
<protein>
    <recommendedName>
        <fullName evidence="4">Thioredoxin domain-containing protein</fullName>
    </recommendedName>
</protein>
<name>A0A7R9WPA7_9STRA</name>
<sequence>MMPAAMRRTKCLAQRTLAILGFVACSRASAFCPQALSSAPHATLASAQRTALHGGVADDQHMGTEPQESSSNSSDETVKGKTRIDLRSIEDDNMFDEFLQEDGRICVIRVYAHWCKSCQKVGLQLRRLGGEHGDLISVDERNEVVREGSVRFGELEYGQNLLLCQSFGILKLPTVMIFWRGDMLDCFPCGPKKIPLLVEKLDRLLALSDDELRLEAKMREGNELGDYLLDQISSELSRQKSQHPELNQDEASSDSSDTQRKFGVF</sequence>
<comment type="similarity">
    <text evidence="1">Belongs to the thioredoxin family.</text>
</comment>
<feature type="region of interest" description="Disordered" evidence="2">
    <location>
        <begin position="57"/>
        <end position="82"/>
    </location>
</feature>
<evidence type="ECO:0000256" key="1">
    <source>
        <dbReference type="ARBA" id="ARBA00008987"/>
    </source>
</evidence>
<feature type="region of interest" description="Disordered" evidence="2">
    <location>
        <begin position="236"/>
        <end position="265"/>
    </location>
</feature>
<evidence type="ECO:0000256" key="3">
    <source>
        <dbReference type="SAM" id="SignalP"/>
    </source>
</evidence>
<dbReference type="SUPFAM" id="SSF52833">
    <property type="entry name" value="Thioredoxin-like"/>
    <property type="match status" value="1"/>
</dbReference>